<dbReference type="Gene3D" id="2.60.120.10">
    <property type="entry name" value="Jelly Rolls"/>
    <property type="match status" value="1"/>
</dbReference>
<protein>
    <submittedName>
        <fullName evidence="2">Uncharacterized protein YjlB</fullName>
    </submittedName>
</protein>
<organism evidence="2 3">
    <name type="scientific">Tranquillimonas rosea</name>
    <dbReference type="NCBI Taxonomy" id="641238"/>
    <lineage>
        <taxon>Bacteria</taxon>
        <taxon>Pseudomonadati</taxon>
        <taxon>Pseudomonadota</taxon>
        <taxon>Alphaproteobacteria</taxon>
        <taxon>Rhodobacterales</taxon>
        <taxon>Roseobacteraceae</taxon>
        <taxon>Tranquillimonas</taxon>
    </lineage>
</organism>
<dbReference type="CDD" id="cd02219">
    <property type="entry name" value="cupin_YjlB-like"/>
    <property type="match status" value="1"/>
</dbReference>
<gene>
    <name evidence="2" type="ORF">SAMN04490244_102384</name>
</gene>
<dbReference type="PIRSF" id="PIRSF019307">
    <property type="entry name" value="UCP019307"/>
    <property type="match status" value="1"/>
</dbReference>
<dbReference type="OrthoDB" id="9791759at2"/>
<dbReference type="InterPro" id="IPR014710">
    <property type="entry name" value="RmlC-like_jellyroll"/>
</dbReference>
<evidence type="ECO:0000256" key="1">
    <source>
        <dbReference type="SAM" id="MobiDB-lite"/>
    </source>
</evidence>
<dbReference type="PANTHER" id="PTHR36448:SF2">
    <property type="entry name" value="CUPIN TYPE-1 DOMAIN-CONTAINING PROTEIN"/>
    <property type="match status" value="1"/>
</dbReference>
<keyword evidence="3" id="KW-1185">Reference proteome</keyword>
<sequence>METVKTVVAPANGGIPNHPRWPALLEADACPGGESQLRDVFADNGWGGMWTWSVFDYHHYHPASHEVLGVAAGHAELHLGGPDGEIVKISKGDVLVLPAGFGHKLLSASEDFRVVGAYPPGQERPDILRAFDCGLDEVLKSIAAVPRPASDPAQGRDGPLAQHWN</sequence>
<dbReference type="InterPro" id="IPR011051">
    <property type="entry name" value="RmlC_Cupin_sf"/>
</dbReference>
<dbReference type="EMBL" id="FOGU01000002">
    <property type="protein sequence ID" value="SER74518.1"/>
    <property type="molecule type" value="Genomic_DNA"/>
</dbReference>
<accession>A0A1H9RPP5</accession>
<dbReference type="Proteomes" id="UP000198885">
    <property type="component" value="Unassembled WGS sequence"/>
</dbReference>
<dbReference type="PANTHER" id="PTHR36448">
    <property type="entry name" value="BLR7373 PROTEIN"/>
    <property type="match status" value="1"/>
</dbReference>
<dbReference type="InterPro" id="IPR014500">
    <property type="entry name" value="UCP019307_cupin"/>
</dbReference>
<dbReference type="AlphaFoldDB" id="A0A1H9RPP5"/>
<proteinExistence type="predicted"/>
<dbReference type="RefSeq" id="WP_092689261.1">
    <property type="nucleotide sequence ID" value="NZ_CBDDGO010000004.1"/>
</dbReference>
<reference evidence="2 3" key="1">
    <citation type="submission" date="2016-10" db="EMBL/GenBank/DDBJ databases">
        <authorList>
            <person name="de Groot N.N."/>
        </authorList>
    </citation>
    <scope>NUCLEOTIDE SEQUENCE [LARGE SCALE GENOMIC DNA]</scope>
    <source>
        <strain evidence="2 3">DSM 23042</strain>
    </source>
</reference>
<evidence type="ECO:0000313" key="3">
    <source>
        <dbReference type="Proteomes" id="UP000198885"/>
    </source>
</evidence>
<dbReference type="InterPro" id="IPR047121">
    <property type="entry name" value="YjiB-like"/>
</dbReference>
<dbReference type="SUPFAM" id="SSF51182">
    <property type="entry name" value="RmlC-like cupins"/>
    <property type="match status" value="1"/>
</dbReference>
<evidence type="ECO:0000313" key="2">
    <source>
        <dbReference type="EMBL" id="SER74518.1"/>
    </source>
</evidence>
<name>A0A1H9RPP5_9RHOB</name>
<feature type="region of interest" description="Disordered" evidence="1">
    <location>
        <begin position="146"/>
        <end position="165"/>
    </location>
</feature>